<gene>
    <name evidence="2" type="ORF">L9G74_09595</name>
</gene>
<keyword evidence="3" id="KW-1185">Reference proteome</keyword>
<comment type="caution">
    <text evidence="2">The sequence shown here is derived from an EMBL/GenBank/DDBJ whole genome shotgun (WGS) entry which is preliminary data.</text>
</comment>
<name>A0ABT2FK45_9GAMM</name>
<reference evidence="3" key="2">
    <citation type="submission" date="2023-07" db="EMBL/GenBank/DDBJ databases">
        <title>Shewanella mangrovi sp. nov., an acetaldehyde- degrading bacterium isolated from mangrove sediment.</title>
        <authorList>
            <person name="Liu Y."/>
        </authorList>
    </citation>
    <scope>NUCLEOTIDE SEQUENCE [LARGE SCALE GENOMIC DNA]</scope>
    <source>
        <strain evidence="3">C32</strain>
    </source>
</reference>
<dbReference type="InterPro" id="IPR002123">
    <property type="entry name" value="Plipid/glycerol_acylTrfase"/>
</dbReference>
<dbReference type="PANTHER" id="PTHR30068">
    <property type="entry name" value="URONATE ISOMERASE"/>
    <property type="match status" value="1"/>
</dbReference>
<keyword evidence="2" id="KW-0012">Acyltransferase</keyword>
<dbReference type="Pfam" id="PF01553">
    <property type="entry name" value="Acyltransferase"/>
    <property type="match status" value="1"/>
</dbReference>
<proteinExistence type="predicted"/>
<keyword evidence="2" id="KW-0808">Transferase</keyword>
<reference evidence="2 3" key="1">
    <citation type="submission" date="2022-02" db="EMBL/GenBank/DDBJ databases">
        <authorList>
            <person name="Zhuang L."/>
        </authorList>
    </citation>
    <scope>NUCLEOTIDE SEQUENCE [LARGE SCALE GENOMIC DNA]</scope>
    <source>
        <strain evidence="2 3">C32</strain>
    </source>
</reference>
<protein>
    <submittedName>
        <fullName evidence="2">1-acyl-sn-glycerol-3-phosphate acyltransferase</fullName>
    </submittedName>
</protein>
<feature type="domain" description="Phospholipid/glycerol acyltransferase" evidence="1">
    <location>
        <begin position="90"/>
        <end position="199"/>
    </location>
</feature>
<dbReference type="GO" id="GO:0016746">
    <property type="term" value="F:acyltransferase activity"/>
    <property type="evidence" value="ECO:0007669"/>
    <property type="project" value="UniProtKB-KW"/>
</dbReference>
<dbReference type="EMBL" id="JAKOGG010000005">
    <property type="protein sequence ID" value="MCS4556693.1"/>
    <property type="molecule type" value="Genomic_DNA"/>
</dbReference>
<dbReference type="RefSeq" id="WP_238896089.1">
    <property type="nucleotide sequence ID" value="NZ_JAKOGG010000005.1"/>
</dbReference>
<dbReference type="SUPFAM" id="SSF69593">
    <property type="entry name" value="Glycerol-3-phosphate (1)-acyltransferase"/>
    <property type="match status" value="1"/>
</dbReference>
<evidence type="ECO:0000313" key="2">
    <source>
        <dbReference type="EMBL" id="MCS4556693.1"/>
    </source>
</evidence>
<accession>A0ABT2FK45</accession>
<evidence type="ECO:0000313" key="3">
    <source>
        <dbReference type="Proteomes" id="UP001201549"/>
    </source>
</evidence>
<evidence type="ECO:0000259" key="1">
    <source>
        <dbReference type="Pfam" id="PF01553"/>
    </source>
</evidence>
<dbReference type="PANTHER" id="PTHR30068:SF3">
    <property type="entry name" value="PHOSPHOLIPID_GLYCEROL ACYLTRANSFERASE DOMAIN-CONTAINING PROTEIN"/>
    <property type="match status" value="1"/>
</dbReference>
<organism evidence="2 3">
    <name type="scientific">Shewanella electrica</name>
    <dbReference type="NCBI Taxonomy" id="515560"/>
    <lineage>
        <taxon>Bacteria</taxon>
        <taxon>Pseudomonadati</taxon>
        <taxon>Pseudomonadota</taxon>
        <taxon>Gammaproteobacteria</taxon>
        <taxon>Alteromonadales</taxon>
        <taxon>Shewanellaceae</taxon>
        <taxon>Shewanella</taxon>
    </lineage>
</organism>
<dbReference type="Proteomes" id="UP001201549">
    <property type="component" value="Unassembled WGS sequence"/>
</dbReference>
<sequence>MNNNNFDDIRPYDDSEVNEVLARVVASPDFIRAMAHLRFPKLAKYLPWIIRPLIRRGLQSKAAKLNCVHDVQLMVLQYLQQMIDRSVSNLTVSGLEHLPKDRACLFISNHRDIVLDPALVNYALHENGQRTLRIAVGDNLMTQKYVEDLIRVNKSFVVKRSAKSPRDKLKASKQLSAFIHQSLTSDNEHIWIAQREGRAKDGDDRTNPAVISMLGLNRPKTMAFSDYITSLNIVPVAISYEWDPCDIAKAKELQCIAESGCYEKRDSEDINSIVAGFVGQKGHIHLSFGTPLQQPLDSAEAVAAAINEQIWQRYYLHPSNLVAHQQLQGQTLTDSQLLAAQQQLAQRSQGLSAATAERLQQMYAKPVVNQRHEAPAVAANSVADDVAVTEAAANHC</sequence>